<dbReference type="SUPFAM" id="SSF53155">
    <property type="entry name" value="Methylated DNA-protein cysteine methyltransferase domain"/>
    <property type="match status" value="1"/>
</dbReference>
<dbReference type="EMBL" id="JARGYC010000011">
    <property type="protein sequence ID" value="MDF0600300.1"/>
    <property type="molecule type" value="Genomic_DNA"/>
</dbReference>
<dbReference type="InterPro" id="IPR036388">
    <property type="entry name" value="WH-like_DNA-bd_sf"/>
</dbReference>
<keyword evidence="1" id="KW-0227">DNA damage</keyword>
<dbReference type="PANTHER" id="PTHR10815">
    <property type="entry name" value="METHYLATED-DNA--PROTEIN-CYSTEINE METHYLTRANSFERASE"/>
    <property type="match status" value="1"/>
</dbReference>
<proteinExistence type="predicted"/>
<name>A0AAE3NSU2_9RHOB</name>
<comment type="caution">
    <text evidence="3">The sequence shown here is derived from an EMBL/GenBank/DDBJ whole genome shotgun (WGS) entry which is preliminary data.</text>
</comment>
<dbReference type="NCBIfam" id="TIGR00589">
    <property type="entry name" value="ogt"/>
    <property type="match status" value="1"/>
</dbReference>
<dbReference type="SUPFAM" id="SSF46767">
    <property type="entry name" value="Methylated DNA-protein cysteine methyltransferase, C-terminal domain"/>
    <property type="match status" value="1"/>
</dbReference>
<reference evidence="3" key="1">
    <citation type="submission" date="2023-03" db="EMBL/GenBank/DDBJ databases">
        <title>Multiphase analysis and comparison of six strains from genera Psychromarinibacter, Lutimaribacter, and Maritimibacter, including a novel species: Psychromarinibacter sediminicola sp. nov.</title>
        <authorList>
            <person name="Wang Y.-H."/>
            <person name="Ye M.-Q."/>
            <person name="Du Z.-J."/>
        </authorList>
    </citation>
    <scope>NUCLEOTIDE SEQUENCE</scope>
    <source>
        <strain evidence="3">C21-152</strain>
    </source>
</reference>
<dbReference type="Pfam" id="PF01035">
    <property type="entry name" value="DNA_binding_1"/>
    <property type="match status" value="1"/>
</dbReference>
<evidence type="ECO:0000313" key="3">
    <source>
        <dbReference type="EMBL" id="MDF0600300.1"/>
    </source>
</evidence>
<dbReference type="PANTHER" id="PTHR10815:SF13">
    <property type="entry name" value="METHYLATED-DNA--PROTEIN-CYSTEINE METHYLTRANSFERASE"/>
    <property type="match status" value="1"/>
</dbReference>
<organism evidence="3 4">
    <name type="scientific">Psychromarinibacter sediminicola</name>
    <dbReference type="NCBI Taxonomy" id="3033385"/>
    <lineage>
        <taxon>Bacteria</taxon>
        <taxon>Pseudomonadati</taxon>
        <taxon>Pseudomonadota</taxon>
        <taxon>Alphaproteobacteria</taxon>
        <taxon>Rhodobacterales</taxon>
        <taxon>Paracoccaceae</taxon>
        <taxon>Psychromarinibacter</taxon>
    </lineage>
</organism>
<dbReference type="GO" id="GO:0003908">
    <property type="term" value="F:methylated-DNA-[protein]-cysteine S-methyltransferase activity"/>
    <property type="evidence" value="ECO:0007669"/>
    <property type="project" value="InterPro"/>
</dbReference>
<sequence length="158" mass="15728">MAPRGGDAGVGGLDTPVGPVRVAVADGAVTGVGWGEAAGQGSDPVLDLALAELRAYFDGTLTAFTVPLRPPVSGLTARVLAEMQAIPYGETRTYGDLARALDVPAQALGQACGANPIPILIPFHRVLGATGLGGYSGAGGIETKVALLRLEGAGGLLI</sequence>
<dbReference type="Gene3D" id="3.30.160.70">
    <property type="entry name" value="Methylated DNA-protein cysteine methyltransferase domain"/>
    <property type="match status" value="1"/>
</dbReference>
<dbReference type="RefSeq" id="WP_275566478.1">
    <property type="nucleotide sequence ID" value="NZ_JARGYC010000011.1"/>
</dbReference>
<dbReference type="InterPro" id="IPR014048">
    <property type="entry name" value="MethylDNA_cys_MeTrfase_DNA-bd"/>
</dbReference>
<dbReference type="CDD" id="cd06445">
    <property type="entry name" value="ATase"/>
    <property type="match status" value="1"/>
</dbReference>
<dbReference type="InterPro" id="IPR036631">
    <property type="entry name" value="MGMT_N_sf"/>
</dbReference>
<dbReference type="InterPro" id="IPR036217">
    <property type="entry name" value="MethylDNA_cys_MeTrfase_DNAb"/>
</dbReference>
<dbReference type="GO" id="GO:0006281">
    <property type="term" value="P:DNA repair"/>
    <property type="evidence" value="ECO:0007669"/>
    <property type="project" value="InterPro"/>
</dbReference>
<dbReference type="AlphaFoldDB" id="A0AAE3NSU2"/>
<dbReference type="Proteomes" id="UP001220964">
    <property type="component" value="Unassembled WGS sequence"/>
</dbReference>
<evidence type="ECO:0000259" key="2">
    <source>
        <dbReference type="Pfam" id="PF01035"/>
    </source>
</evidence>
<evidence type="ECO:0000313" key="4">
    <source>
        <dbReference type="Proteomes" id="UP001220964"/>
    </source>
</evidence>
<keyword evidence="4" id="KW-1185">Reference proteome</keyword>
<feature type="domain" description="Methylated-DNA-[protein]-cysteine S-methyltransferase DNA binding" evidence="2">
    <location>
        <begin position="76"/>
        <end position="153"/>
    </location>
</feature>
<dbReference type="Gene3D" id="1.10.10.10">
    <property type="entry name" value="Winged helix-like DNA-binding domain superfamily/Winged helix DNA-binding domain"/>
    <property type="match status" value="1"/>
</dbReference>
<evidence type="ECO:0000256" key="1">
    <source>
        <dbReference type="ARBA" id="ARBA00022763"/>
    </source>
</evidence>
<accession>A0AAE3NSU2</accession>
<gene>
    <name evidence="3" type="ORF">P1J78_06125</name>
</gene>
<protein>
    <submittedName>
        <fullName evidence="3">Methylated-DNA--[protein]-cysteine S-methyltransferase</fullName>
    </submittedName>
</protein>